<feature type="region of interest" description="Disordered" evidence="1">
    <location>
        <begin position="69"/>
        <end position="90"/>
    </location>
</feature>
<keyword evidence="3" id="KW-1185">Reference proteome</keyword>
<feature type="compositionally biased region" description="Basic and acidic residues" evidence="1">
    <location>
        <begin position="132"/>
        <end position="148"/>
    </location>
</feature>
<name>A0A8K0IZC0_9HYPO</name>
<proteinExistence type="predicted"/>
<feature type="region of interest" description="Disordered" evidence="1">
    <location>
        <begin position="271"/>
        <end position="319"/>
    </location>
</feature>
<feature type="compositionally biased region" description="Low complexity" evidence="1">
    <location>
        <begin position="31"/>
        <end position="41"/>
    </location>
</feature>
<feature type="region of interest" description="Disordered" evidence="1">
    <location>
        <begin position="427"/>
        <end position="471"/>
    </location>
</feature>
<feature type="region of interest" description="Disordered" evidence="1">
    <location>
        <begin position="102"/>
        <end position="180"/>
    </location>
</feature>
<feature type="compositionally biased region" description="Polar residues" evidence="1">
    <location>
        <begin position="688"/>
        <end position="700"/>
    </location>
</feature>
<organism evidence="2 3">
    <name type="scientific">Claviceps africana</name>
    <dbReference type="NCBI Taxonomy" id="83212"/>
    <lineage>
        <taxon>Eukaryota</taxon>
        <taxon>Fungi</taxon>
        <taxon>Dikarya</taxon>
        <taxon>Ascomycota</taxon>
        <taxon>Pezizomycotina</taxon>
        <taxon>Sordariomycetes</taxon>
        <taxon>Hypocreomycetidae</taxon>
        <taxon>Hypocreales</taxon>
        <taxon>Clavicipitaceae</taxon>
        <taxon>Claviceps</taxon>
    </lineage>
</organism>
<feature type="compositionally biased region" description="Basic and acidic residues" evidence="1">
    <location>
        <begin position="112"/>
        <end position="124"/>
    </location>
</feature>
<reference evidence="2" key="1">
    <citation type="journal article" date="2020" name="bioRxiv">
        <title>Whole genome comparisons of ergot fungi reveals the divergence and evolution of species within the genus Claviceps are the result of varying mechanisms driving genome evolution and host range expansion.</title>
        <authorList>
            <person name="Wyka S.A."/>
            <person name="Mondo S.J."/>
            <person name="Liu M."/>
            <person name="Dettman J."/>
            <person name="Nalam V."/>
            <person name="Broders K.D."/>
        </authorList>
    </citation>
    <scope>NUCLEOTIDE SEQUENCE</scope>
    <source>
        <strain evidence="2">CCC 489</strain>
    </source>
</reference>
<evidence type="ECO:0000313" key="3">
    <source>
        <dbReference type="Proteomes" id="UP000811619"/>
    </source>
</evidence>
<feature type="region of interest" description="Disordered" evidence="1">
    <location>
        <begin position="188"/>
        <end position="207"/>
    </location>
</feature>
<gene>
    <name evidence="2" type="ORF">E4U42_001150</name>
</gene>
<feature type="region of interest" description="Disordered" evidence="1">
    <location>
        <begin position="19"/>
        <end position="48"/>
    </location>
</feature>
<feature type="region of interest" description="Disordered" evidence="1">
    <location>
        <begin position="618"/>
        <end position="700"/>
    </location>
</feature>
<feature type="compositionally biased region" description="Polar residues" evidence="1">
    <location>
        <begin position="296"/>
        <end position="319"/>
    </location>
</feature>
<protein>
    <recommendedName>
        <fullName evidence="4">LPXTG-motif cell wall anchor domain protein</fullName>
    </recommendedName>
</protein>
<feature type="region of interest" description="Disordered" evidence="1">
    <location>
        <begin position="592"/>
        <end position="611"/>
    </location>
</feature>
<evidence type="ECO:0008006" key="4">
    <source>
        <dbReference type="Google" id="ProtNLM"/>
    </source>
</evidence>
<dbReference type="EMBL" id="SRPY01001325">
    <property type="protein sequence ID" value="KAG5913448.1"/>
    <property type="molecule type" value="Genomic_DNA"/>
</dbReference>
<dbReference type="Proteomes" id="UP000811619">
    <property type="component" value="Unassembled WGS sequence"/>
</dbReference>
<sequence>MNFISRPYDMDVVFAHSPEKQSQSALDRRYAQAASSSSFHQSDSDRQDDTGDVFLRIAREEAAVPRLRDHGLDDTLTSLPGLRRTSHRRPLSTVTAAAAAYHDQQDGSWHPKYLEDDQASERTRTTTFPPATHREKAASVHPGDDISRTRSGGPSPHLRPSPSARSAVGHDSNGNEASIYARRRASITESNSTVGGRNSAYKASGLSHGRNYGSSPLGKAVDLQARPVSDTVHGLEGTESTASTTAPSTVWDELDDLKSRIHRLELTGKLPSTSGAAVSRHSEERPATATTTVTTMSLSPKRQGPGQQPTAAPSTVSSQRESYPILQAALAKSKPFLSSDVFQALEAAANDALSLSAMLGGLGQPGSVSEVASVVGVGVGAGVGVGGGAVSGRQLRRKADSVCRSLTELCVALGDDTVQQLVPAGTSPVLAQNDGPATPTVPRSYSGFLPPPRRTSVAEQLSPGSSSPRALSKFEERRSLILNSTALPPLRTTISTPNTPVDSSVPRRSSLMIARTRRAGTEELDPARAPSVLRSRRAGVEEGEESRQALTTTTGRSRRSTVGENAYEDNFRPLSRAGTDVNMLRGQGREYPLEPQSASLDTLAQNTSAPSRRRFLSTNFHSSRSGGSPGSNGAFPRRYLDRSPLPEQDTRDDAGDATTQRHGPPLSKGMAHTRASSFSTRRSRDNFMATNSSATTGAYR</sequence>
<evidence type="ECO:0000313" key="2">
    <source>
        <dbReference type="EMBL" id="KAG5913448.1"/>
    </source>
</evidence>
<evidence type="ECO:0000256" key="1">
    <source>
        <dbReference type="SAM" id="MobiDB-lite"/>
    </source>
</evidence>
<accession>A0A8K0IZC0</accession>
<dbReference type="OrthoDB" id="5369729at2759"/>
<feature type="compositionally biased region" description="Polar residues" evidence="1">
    <location>
        <begin position="596"/>
        <end position="611"/>
    </location>
</feature>
<feature type="compositionally biased region" description="Polar residues" evidence="1">
    <location>
        <begin position="457"/>
        <end position="469"/>
    </location>
</feature>
<dbReference type="AlphaFoldDB" id="A0A8K0IZC0"/>
<feature type="region of interest" description="Disordered" evidence="1">
    <location>
        <begin position="519"/>
        <end position="574"/>
    </location>
</feature>
<comment type="caution">
    <text evidence="2">The sequence shown here is derived from an EMBL/GenBank/DDBJ whole genome shotgun (WGS) entry which is preliminary data.</text>
</comment>